<protein>
    <submittedName>
        <fullName evidence="1">Uncharacterized protein</fullName>
    </submittedName>
</protein>
<accession>A0ABM8UNM2</accession>
<evidence type="ECO:0000313" key="2">
    <source>
        <dbReference type="Proteomes" id="UP000679725"/>
    </source>
</evidence>
<comment type="caution">
    <text evidence="1">The sequence shown here is derived from an EMBL/GenBank/DDBJ whole genome shotgun (WGS) entry which is preliminary data.</text>
</comment>
<gene>
    <name evidence="1" type="ORF">DYBT9623_01830</name>
</gene>
<dbReference type="EMBL" id="CAJRAU010000002">
    <property type="protein sequence ID" value="CAG5069095.1"/>
    <property type="molecule type" value="Genomic_DNA"/>
</dbReference>
<dbReference type="Proteomes" id="UP000679725">
    <property type="component" value="Unassembled WGS sequence"/>
</dbReference>
<evidence type="ECO:0000313" key="1">
    <source>
        <dbReference type="EMBL" id="CAG5069095.1"/>
    </source>
</evidence>
<keyword evidence="2" id="KW-1185">Reference proteome</keyword>
<organism evidence="1 2">
    <name type="scientific">Dyadobacter linearis</name>
    <dbReference type="NCBI Taxonomy" id="2823330"/>
    <lineage>
        <taxon>Bacteria</taxon>
        <taxon>Pseudomonadati</taxon>
        <taxon>Bacteroidota</taxon>
        <taxon>Cytophagia</taxon>
        <taxon>Cytophagales</taxon>
        <taxon>Spirosomataceae</taxon>
        <taxon>Dyadobacter</taxon>
    </lineage>
</organism>
<reference evidence="1 2" key="1">
    <citation type="submission" date="2021-04" db="EMBL/GenBank/DDBJ databases">
        <authorList>
            <person name="Rodrigo-Torres L."/>
            <person name="Arahal R. D."/>
            <person name="Lucena T."/>
        </authorList>
    </citation>
    <scope>NUCLEOTIDE SEQUENCE [LARGE SCALE GENOMIC DNA]</scope>
    <source>
        <strain evidence="1 2">CECT 9623</strain>
    </source>
</reference>
<proteinExistence type="predicted"/>
<name>A0ABM8UNM2_9BACT</name>
<sequence length="86" mass="9995">MARKYKISFRTRIQNNKSFQRLHDCLKQLNVKHWAYDFQDFMLTLTSELSDFTLIQATLRSAGYVCHFIKLENLNEAGDFSSASAA</sequence>